<accession>A0A8J6QEY7</accession>
<keyword evidence="1" id="KW-0472">Membrane</keyword>
<evidence type="ECO:0000256" key="1">
    <source>
        <dbReference type="SAM" id="Phobius"/>
    </source>
</evidence>
<feature type="transmembrane region" description="Helical" evidence="1">
    <location>
        <begin position="175"/>
        <end position="198"/>
    </location>
</feature>
<dbReference type="AlphaFoldDB" id="A0A8J6QEY7"/>
<sequence>MQITDRAIEEKTIPLFRLAFRPLFLFGTAYAGWLMLRWILTLTGVLTWTHPVALFTWHGHEMQFGFVMAIIIGFLCTAAQNWTGIPGLRSWSLGIITACWLGGRIVANIDPSSMALYVFDAAFIGLGATAVARQLVLSGNKRNLIFLPILAVFLALHLGQVWAMQSAPQYGQALGFAGIWWIALLVSLLAARVVPFFIERRLNDKLPRDPVWWLAGAQFSLLALALLNVFSQPAIAMQLAALIALVFQLPRLWRWYRVGIWAEPLLWSLYLSFAFLPVALLMLAATGTDYLSMVMHLLGVGLIGGMIMAMMARVSLGHTGRMLNAHPLTVFAFAAMLLAATARTLLPALGFEWTRFGYQLSAIGWMLSIGCFLWVYAPILCKARADGNPG</sequence>
<feature type="transmembrane region" description="Helical" evidence="1">
    <location>
        <begin position="115"/>
        <end position="132"/>
    </location>
</feature>
<dbReference type="InterPro" id="IPR010266">
    <property type="entry name" value="NnrS"/>
</dbReference>
<feature type="transmembrane region" description="Helical" evidence="1">
    <location>
        <begin position="265"/>
        <end position="287"/>
    </location>
</feature>
<feature type="transmembrane region" description="Helical" evidence="1">
    <location>
        <begin position="144"/>
        <end position="163"/>
    </location>
</feature>
<feature type="transmembrane region" description="Helical" evidence="1">
    <location>
        <begin position="60"/>
        <end position="79"/>
    </location>
</feature>
<keyword evidence="1" id="KW-0812">Transmembrane</keyword>
<feature type="transmembrane region" description="Helical" evidence="1">
    <location>
        <begin position="328"/>
        <end position="350"/>
    </location>
</feature>
<keyword evidence="1" id="KW-1133">Transmembrane helix</keyword>
<feature type="transmembrane region" description="Helical" evidence="1">
    <location>
        <begin position="210"/>
        <end position="229"/>
    </location>
</feature>
<keyword evidence="3" id="KW-1185">Reference proteome</keyword>
<feature type="transmembrane region" description="Helical" evidence="1">
    <location>
        <begin position="293"/>
        <end position="316"/>
    </location>
</feature>
<proteinExistence type="predicted"/>
<feature type="transmembrane region" description="Helical" evidence="1">
    <location>
        <begin position="235"/>
        <end position="253"/>
    </location>
</feature>
<organism evidence="2 3">
    <name type="scientific">Neiella litorisoli</name>
    <dbReference type="NCBI Taxonomy" id="2771431"/>
    <lineage>
        <taxon>Bacteria</taxon>
        <taxon>Pseudomonadati</taxon>
        <taxon>Pseudomonadota</taxon>
        <taxon>Gammaproteobacteria</taxon>
        <taxon>Alteromonadales</taxon>
        <taxon>Echinimonadaceae</taxon>
        <taxon>Neiella</taxon>
    </lineage>
</organism>
<gene>
    <name evidence="2" type="ORF">IC617_00770</name>
</gene>
<dbReference type="Pfam" id="PF05940">
    <property type="entry name" value="NnrS"/>
    <property type="match status" value="1"/>
</dbReference>
<evidence type="ECO:0000313" key="3">
    <source>
        <dbReference type="Proteomes" id="UP000638014"/>
    </source>
</evidence>
<reference evidence="2" key="1">
    <citation type="submission" date="2020-09" db="EMBL/GenBank/DDBJ databases">
        <title>A novel bacterium of genus Neiella, isolated from South China Sea.</title>
        <authorList>
            <person name="Huang H."/>
            <person name="Mo K."/>
            <person name="Hu Y."/>
        </authorList>
    </citation>
    <scope>NUCLEOTIDE SEQUENCE</scope>
    <source>
        <strain evidence="2">HB171785</strain>
    </source>
</reference>
<feature type="transmembrane region" description="Helical" evidence="1">
    <location>
        <begin position="20"/>
        <end position="40"/>
    </location>
</feature>
<evidence type="ECO:0000313" key="2">
    <source>
        <dbReference type="EMBL" id="MBD1387950.1"/>
    </source>
</evidence>
<dbReference type="EMBL" id="JACXAF010000001">
    <property type="protein sequence ID" value="MBD1387950.1"/>
    <property type="molecule type" value="Genomic_DNA"/>
</dbReference>
<feature type="transmembrane region" description="Helical" evidence="1">
    <location>
        <begin position="91"/>
        <end position="109"/>
    </location>
</feature>
<name>A0A8J6QEY7_9GAMM</name>
<feature type="transmembrane region" description="Helical" evidence="1">
    <location>
        <begin position="356"/>
        <end position="377"/>
    </location>
</feature>
<protein>
    <submittedName>
        <fullName evidence="2">NnrS family protein</fullName>
    </submittedName>
</protein>
<dbReference type="RefSeq" id="WP_191143075.1">
    <property type="nucleotide sequence ID" value="NZ_JACXAF010000001.1"/>
</dbReference>
<dbReference type="Proteomes" id="UP000638014">
    <property type="component" value="Unassembled WGS sequence"/>
</dbReference>
<comment type="caution">
    <text evidence="2">The sequence shown here is derived from an EMBL/GenBank/DDBJ whole genome shotgun (WGS) entry which is preliminary data.</text>
</comment>